<protein>
    <submittedName>
        <fullName evidence="2">Uncharacterized protein</fullName>
    </submittedName>
</protein>
<dbReference type="GeneID" id="16607650"/>
<evidence type="ECO:0000313" key="3">
    <source>
        <dbReference type="Proteomes" id="UP000204584"/>
    </source>
</evidence>
<dbReference type="Proteomes" id="UP000204584">
    <property type="component" value="Segment"/>
</dbReference>
<name>S4VZR4_9VIRU</name>
<dbReference type="RefSeq" id="YP_008438943.1">
    <property type="nucleotide sequence ID" value="NC_022098.1"/>
</dbReference>
<keyword evidence="1" id="KW-1133">Transmembrane helix</keyword>
<gene>
    <name evidence="2" type="ORF">psal_cds_1422</name>
</gene>
<accession>S4VZR4</accession>
<evidence type="ECO:0000313" key="2">
    <source>
        <dbReference type="EMBL" id="AGO85863.1"/>
    </source>
</evidence>
<proteinExistence type="predicted"/>
<organism evidence="2 3">
    <name type="scientific">Pandoravirus salinus</name>
    <dbReference type="NCBI Taxonomy" id="1349410"/>
    <lineage>
        <taxon>Viruses</taxon>
        <taxon>Pandoravirus</taxon>
    </lineage>
</organism>
<reference evidence="2 3" key="1">
    <citation type="journal article" date="2013" name="Science">
        <title>Pandoraviruses: amoeba viruses with genomes up to 2.5 Mb reaching that of parasitic eukaryotes.</title>
        <authorList>
            <person name="Philippe N."/>
            <person name="Legendre M."/>
            <person name="Doutre G."/>
            <person name="Coute Y."/>
            <person name="Poirot O."/>
            <person name="Lescot M."/>
            <person name="Arslan D."/>
            <person name="Seltzer V."/>
            <person name="Bertaux L."/>
            <person name="Bruley C."/>
            <person name="Garin J."/>
            <person name="Claverie J.M."/>
            <person name="Abergel C."/>
        </authorList>
    </citation>
    <scope>NUCLEOTIDE SEQUENCE [LARGE SCALE GENOMIC DNA]</scope>
</reference>
<keyword evidence="1" id="KW-0812">Transmembrane</keyword>
<evidence type="ECO:0000256" key="1">
    <source>
        <dbReference type="SAM" id="Phobius"/>
    </source>
</evidence>
<feature type="transmembrane region" description="Helical" evidence="1">
    <location>
        <begin position="72"/>
        <end position="91"/>
    </location>
</feature>
<keyword evidence="1" id="KW-0472">Membrane</keyword>
<keyword evidence="3" id="KW-1185">Reference proteome</keyword>
<sequence length="110" mass="11835">MTTTAATATHLAVPGPRGNIDLCRFPMPTASWRRYQGHADMDPSPRALQGVALAVLAIYVALAHIFASCSRATSIAALCGALALAAFAVVIERARERRARQRLERHRAAI</sequence>
<feature type="transmembrane region" description="Helical" evidence="1">
    <location>
        <begin position="47"/>
        <end position="66"/>
    </location>
</feature>
<dbReference type="EMBL" id="KC977571">
    <property type="protein sequence ID" value="AGO85863.1"/>
    <property type="molecule type" value="Genomic_DNA"/>
</dbReference>
<dbReference type="KEGG" id="vg:16607650"/>